<dbReference type="EMBL" id="HBUF01129033">
    <property type="protein sequence ID" value="CAG6643781.1"/>
    <property type="molecule type" value="Transcribed_RNA"/>
</dbReference>
<evidence type="ECO:0000256" key="1">
    <source>
        <dbReference type="SAM" id="Phobius"/>
    </source>
</evidence>
<keyword evidence="1" id="KW-1133">Transmembrane helix</keyword>
<protein>
    <recommendedName>
        <fullName evidence="3">Transmembrane protein</fullName>
    </recommendedName>
</protein>
<feature type="transmembrane region" description="Helical" evidence="1">
    <location>
        <begin position="41"/>
        <end position="61"/>
    </location>
</feature>
<feature type="transmembrane region" description="Helical" evidence="1">
    <location>
        <begin position="6"/>
        <end position="21"/>
    </location>
</feature>
<feature type="transmembrane region" description="Helical" evidence="1">
    <location>
        <begin position="73"/>
        <end position="92"/>
    </location>
</feature>
<organism evidence="2">
    <name type="scientific">Cacopsylla melanoneura</name>
    <dbReference type="NCBI Taxonomy" id="428564"/>
    <lineage>
        <taxon>Eukaryota</taxon>
        <taxon>Metazoa</taxon>
        <taxon>Ecdysozoa</taxon>
        <taxon>Arthropoda</taxon>
        <taxon>Hexapoda</taxon>
        <taxon>Insecta</taxon>
        <taxon>Pterygota</taxon>
        <taxon>Neoptera</taxon>
        <taxon>Paraneoptera</taxon>
        <taxon>Hemiptera</taxon>
        <taxon>Sternorrhyncha</taxon>
        <taxon>Psylloidea</taxon>
        <taxon>Psyllidae</taxon>
        <taxon>Psyllinae</taxon>
        <taxon>Cacopsylla</taxon>
    </lineage>
</organism>
<dbReference type="EMBL" id="HBUF01129034">
    <property type="protein sequence ID" value="CAG6643782.1"/>
    <property type="molecule type" value="Transcribed_RNA"/>
</dbReference>
<proteinExistence type="predicted"/>
<keyword evidence="1" id="KW-0812">Transmembrane</keyword>
<evidence type="ECO:0008006" key="3">
    <source>
        <dbReference type="Google" id="ProtNLM"/>
    </source>
</evidence>
<evidence type="ECO:0000313" key="2">
    <source>
        <dbReference type="EMBL" id="CAG6643780.1"/>
    </source>
</evidence>
<keyword evidence="1" id="KW-0472">Membrane</keyword>
<dbReference type="EMBL" id="HBUF01129032">
    <property type="protein sequence ID" value="CAG6643780.1"/>
    <property type="molecule type" value="Transcribed_RNA"/>
</dbReference>
<dbReference type="AlphaFoldDB" id="A0A8D8R3P3"/>
<sequence length="168" mass="18925">MLYIMYNVFSSFLFCCINFYYCKKTKIMKRGKEYLNLTRQLIGDSAIQVIIYLFNLFLSVIFYPKPNYTKMAYLRQIMFFVCCCLYISLVLAQDEFYSDVFGGFGGVGSARDARQNTGPVLFPPTRVDNNNGGVVVGASGYGFVPPGSGQRVPSQGRGPSFYPGLPFY</sequence>
<reference evidence="2" key="1">
    <citation type="submission" date="2021-05" db="EMBL/GenBank/DDBJ databases">
        <authorList>
            <person name="Alioto T."/>
            <person name="Alioto T."/>
            <person name="Gomez Garrido J."/>
        </authorList>
    </citation>
    <scope>NUCLEOTIDE SEQUENCE</scope>
</reference>
<accession>A0A8D8R3P3</accession>
<name>A0A8D8R3P3_9HEMI</name>